<proteinExistence type="predicted"/>
<dbReference type="KEGG" id="pfs:PFLU_4721"/>
<reference evidence="2" key="1">
    <citation type="journal article" date="2009" name="Genome Biol.">
        <title>Genomic and genetic analyses of diversity and plant interactions of Pseudomonas fluorescens.</title>
        <authorList>
            <person name="Silby M.W."/>
            <person name="Cerdeno-Tarraga A.M."/>
            <person name="Vernikos G.S."/>
            <person name="Giddens S.R."/>
            <person name="Jackson R.W."/>
            <person name="Preston G.M."/>
            <person name="Zhang X.X."/>
            <person name="Moon C.D."/>
            <person name="Gehrig S.M."/>
            <person name="Godfrey S.A."/>
            <person name="Knight C.G."/>
            <person name="Malone J.G."/>
            <person name="Robinson Z."/>
            <person name="Spiers A.J."/>
            <person name="Harris S."/>
            <person name="Challis G.L."/>
            <person name="Yaxley A.M."/>
            <person name="Harris D."/>
            <person name="Seeger K."/>
            <person name="Murphy L."/>
            <person name="Rutter S."/>
            <person name="Squares R."/>
            <person name="Quail M.A."/>
            <person name="Saunders E."/>
            <person name="Mavromatis K."/>
            <person name="Brettin T.S."/>
            <person name="Bentley S.D."/>
            <person name="Hothersall J."/>
            <person name="Stephens E."/>
            <person name="Thomas C.M."/>
            <person name="Parkhill J."/>
            <person name="Levy S.B."/>
            <person name="Rainey P.B."/>
            <person name="Thomson N.R."/>
        </authorList>
    </citation>
    <scope>NUCLEOTIDE SEQUENCE [LARGE SCALE GENOMIC DNA]</scope>
    <source>
        <strain evidence="2">SBW25</strain>
    </source>
</reference>
<reference evidence="1" key="2">
    <citation type="submission" date="2023-10" db="EMBL/GenBank/DDBJ databases">
        <authorList>
            <person name="Fortmann-Grote C."/>
        </authorList>
    </citation>
    <scope>NUCLEOTIDE SEQUENCE</scope>
    <source>
        <strain evidence="1">SBW25</strain>
    </source>
</reference>
<evidence type="ECO:0000313" key="2">
    <source>
        <dbReference type="EMBL" id="CAY51533.1"/>
    </source>
</evidence>
<organism evidence="2">
    <name type="scientific">Pseudomonas fluorescens (strain SBW25)</name>
    <dbReference type="NCBI Taxonomy" id="216595"/>
    <lineage>
        <taxon>Bacteria</taxon>
        <taxon>Pseudomonadati</taxon>
        <taxon>Pseudomonadota</taxon>
        <taxon>Gammaproteobacteria</taxon>
        <taxon>Pseudomonadales</taxon>
        <taxon>Pseudomonadaceae</taxon>
        <taxon>Pseudomonas</taxon>
    </lineage>
</organism>
<name>C3K0Q0_PSEFS</name>
<dbReference type="EMBL" id="OV986001">
    <property type="protein sequence ID" value="CAI2798886.1"/>
    <property type="molecule type" value="Genomic_DNA"/>
</dbReference>
<accession>C3K0Q0</accession>
<gene>
    <name evidence="2" type="ordered locus">PFLU_4721</name>
</gene>
<evidence type="ECO:0000313" key="1">
    <source>
        <dbReference type="EMBL" id="CAI2798886.1"/>
    </source>
</evidence>
<dbReference type="HOGENOM" id="CLU_159330_0_0_6"/>
<dbReference type="AlphaFoldDB" id="C3K0Q0"/>
<sequence>MRFRACSGGVQGRLRSLGCNSQTRRGNTMTAIKKLMLALTMLSATAGVQASDGAFAAFGREKTKKASALIQRVSFEDAGSQPTPWGQSLGLATPQPDYRAGYEHLTGQFNGIKLRPQDLQGRYDIPLSDS</sequence>
<dbReference type="EMBL" id="AM181176">
    <property type="protein sequence ID" value="CAY51533.1"/>
    <property type="molecule type" value="Genomic_DNA"/>
</dbReference>
<dbReference type="Proteomes" id="UP001152918">
    <property type="component" value="Chromosome"/>
</dbReference>
<protein>
    <submittedName>
        <fullName evidence="2">Uncharacterized protein</fullName>
    </submittedName>
</protein>